<evidence type="ECO:0000256" key="2">
    <source>
        <dbReference type="SAM" id="SignalP"/>
    </source>
</evidence>
<keyword evidence="5" id="KW-1185">Reference proteome</keyword>
<dbReference type="PROSITE" id="PS50213">
    <property type="entry name" value="FAS1"/>
    <property type="match status" value="1"/>
</dbReference>
<sequence length="364" mass="39638">MASRIPLLLALLCVLGASVSTAQTPCAELAKTGAASVLDVLAACPELSTTYKLLKQAPEDFHEWLLGCKPGSSCSDDSGPGRTLFLPTDEAWDKFFAEQDASGLPPPDAESLAGLMLGHALGEALTAADFPLGKMAKYPTLLSSDQAPIGVQRQDDGSLVVVSSGDSKGTSVVTDIRAGRKVVIHIIIVVLVPFPWPFPWPCFWFWKWRCPPPPPPPLKKPPPPPPPIIVKKDQWRPPPPPPKTDLSPPPPPPKDQWRPPPPPPKDQWKPPPPPPKTDLSPPPPPPKDQWRPPPPPTNLKPFIPRDPLWPSRPLAPSIPGRPDFPVMYEMPGRPVLLAPRRPLRPSPPRPPRPPCIFKGCDPTR</sequence>
<dbReference type="SUPFAM" id="SSF82153">
    <property type="entry name" value="FAS1 domain"/>
    <property type="match status" value="1"/>
</dbReference>
<name>D8TUG7_VOLCA</name>
<dbReference type="AlphaFoldDB" id="D8TUG7"/>
<keyword evidence="2" id="KW-0732">Signal</keyword>
<feature type="compositionally biased region" description="Pro residues" evidence="1">
    <location>
        <begin position="217"/>
        <end position="228"/>
    </location>
</feature>
<dbReference type="InterPro" id="IPR000782">
    <property type="entry name" value="FAS1_domain"/>
</dbReference>
<dbReference type="Proteomes" id="UP000001058">
    <property type="component" value="Unassembled WGS sequence"/>
</dbReference>
<organism evidence="5">
    <name type="scientific">Volvox carteri f. nagariensis</name>
    <dbReference type="NCBI Taxonomy" id="3068"/>
    <lineage>
        <taxon>Eukaryota</taxon>
        <taxon>Viridiplantae</taxon>
        <taxon>Chlorophyta</taxon>
        <taxon>core chlorophytes</taxon>
        <taxon>Chlorophyceae</taxon>
        <taxon>CS clade</taxon>
        <taxon>Chlamydomonadales</taxon>
        <taxon>Volvocaceae</taxon>
        <taxon>Volvox</taxon>
    </lineage>
</organism>
<evidence type="ECO:0000313" key="5">
    <source>
        <dbReference type="Proteomes" id="UP000001058"/>
    </source>
</evidence>
<feature type="signal peptide" evidence="2">
    <location>
        <begin position="1"/>
        <end position="22"/>
    </location>
</feature>
<dbReference type="RefSeq" id="XP_002950154.1">
    <property type="nucleotide sequence ID" value="XM_002950108.1"/>
</dbReference>
<dbReference type="Pfam" id="PF02469">
    <property type="entry name" value="Fasciclin"/>
    <property type="match status" value="1"/>
</dbReference>
<feature type="domain" description="FAS1" evidence="3">
    <location>
        <begin position="34"/>
        <end position="191"/>
    </location>
</feature>
<feature type="chain" id="PRO_5003123889" description="FAS1 domain-containing protein" evidence="2">
    <location>
        <begin position="23"/>
        <end position="364"/>
    </location>
</feature>
<feature type="compositionally biased region" description="Pro residues" evidence="1">
    <location>
        <begin position="236"/>
        <end position="298"/>
    </location>
</feature>
<dbReference type="InParanoid" id="D8TUG7"/>
<dbReference type="OrthoDB" id="549587at2759"/>
<feature type="region of interest" description="Disordered" evidence="1">
    <location>
        <begin position="338"/>
        <end position="364"/>
    </location>
</feature>
<reference evidence="4 5" key="1">
    <citation type="journal article" date="2010" name="Science">
        <title>Genomic analysis of organismal complexity in the multicellular green alga Volvox carteri.</title>
        <authorList>
            <person name="Prochnik S.E."/>
            <person name="Umen J."/>
            <person name="Nedelcu A.M."/>
            <person name="Hallmann A."/>
            <person name="Miller S.M."/>
            <person name="Nishii I."/>
            <person name="Ferris P."/>
            <person name="Kuo A."/>
            <person name="Mitros T."/>
            <person name="Fritz-Laylin L.K."/>
            <person name="Hellsten U."/>
            <person name="Chapman J."/>
            <person name="Simakov O."/>
            <person name="Rensing S.A."/>
            <person name="Terry A."/>
            <person name="Pangilinan J."/>
            <person name="Kapitonov V."/>
            <person name="Jurka J."/>
            <person name="Salamov A."/>
            <person name="Shapiro H."/>
            <person name="Schmutz J."/>
            <person name="Grimwood J."/>
            <person name="Lindquist E."/>
            <person name="Lucas S."/>
            <person name="Grigoriev I.V."/>
            <person name="Schmitt R."/>
            <person name="Kirk D."/>
            <person name="Rokhsar D.S."/>
        </authorList>
    </citation>
    <scope>NUCLEOTIDE SEQUENCE [LARGE SCALE GENOMIC DNA]</scope>
    <source>
        <strain evidence="5">f. Nagariensis / Eve</strain>
    </source>
</reference>
<evidence type="ECO:0000259" key="3">
    <source>
        <dbReference type="PROSITE" id="PS50213"/>
    </source>
</evidence>
<dbReference type="Gene3D" id="2.30.180.10">
    <property type="entry name" value="FAS1 domain"/>
    <property type="match status" value="1"/>
</dbReference>
<protein>
    <recommendedName>
        <fullName evidence="3">FAS1 domain-containing protein</fullName>
    </recommendedName>
</protein>
<proteinExistence type="predicted"/>
<dbReference type="KEGG" id="vcn:VOLCADRAFT_104563"/>
<dbReference type="InterPro" id="IPR036378">
    <property type="entry name" value="FAS1_dom_sf"/>
</dbReference>
<dbReference type="GeneID" id="9619356"/>
<dbReference type="SMART" id="SM00554">
    <property type="entry name" value="FAS1"/>
    <property type="match status" value="1"/>
</dbReference>
<dbReference type="EMBL" id="GL378338">
    <property type="protein sequence ID" value="EFJ48822.1"/>
    <property type="molecule type" value="Genomic_DNA"/>
</dbReference>
<feature type="region of interest" description="Disordered" evidence="1">
    <location>
        <begin position="217"/>
        <end position="324"/>
    </location>
</feature>
<accession>D8TUG7</accession>
<feature type="compositionally biased region" description="Pro residues" evidence="1">
    <location>
        <begin position="344"/>
        <end position="354"/>
    </location>
</feature>
<evidence type="ECO:0000256" key="1">
    <source>
        <dbReference type="SAM" id="MobiDB-lite"/>
    </source>
</evidence>
<gene>
    <name evidence="4" type="ORF">VOLCADRAFT_104563</name>
</gene>
<evidence type="ECO:0000313" key="4">
    <source>
        <dbReference type="EMBL" id="EFJ48822.1"/>
    </source>
</evidence>